<protein>
    <submittedName>
        <fullName evidence="1">Uncharacterized protein</fullName>
    </submittedName>
</protein>
<accession>A0AAU8DJV0</accession>
<dbReference type="EMBL" id="CP159218">
    <property type="protein sequence ID" value="XCG62234.1"/>
    <property type="molecule type" value="Genomic_DNA"/>
</dbReference>
<name>A0AAU8DJV0_9ACTN</name>
<organism evidence="1">
    <name type="scientific">Nakamurella sp. A5-74</name>
    <dbReference type="NCBI Taxonomy" id="3158264"/>
    <lineage>
        <taxon>Bacteria</taxon>
        <taxon>Bacillati</taxon>
        <taxon>Actinomycetota</taxon>
        <taxon>Actinomycetes</taxon>
        <taxon>Nakamurellales</taxon>
        <taxon>Nakamurellaceae</taxon>
        <taxon>Nakamurella</taxon>
    </lineage>
</organism>
<sequence>MGKACELRLCLYKLSKFFPDDAHITVGHLRTAGSDGLSRLPDSGSAVLPTAPC</sequence>
<evidence type="ECO:0000313" key="1">
    <source>
        <dbReference type="EMBL" id="XCG62234.1"/>
    </source>
</evidence>
<dbReference type="AlphaFoldDB" id="A0AAU8DJV0"/>
<dbReference type="RefSeq" id="WP_353647849.1">
    <property type="nucleotide sequence ID" value="NZ_CP159218.1"/>
</dbReference>
<proteinExistence type="predicted"/>
<reference evidence="1" key="1">
    <citation type="submission" date="2024-05" db="EMBL/GenBank/DDBJ databases">
        <authorList>
            <person name="Cai S.Y."/>
            <person name="Jin L.M."/>
            <person name="Li H.R."/>
        </authorList>
    </citation>
    <scope>NUCLEOTIDE SEQUENCE</scope>
    <source>
        <strain evidence="1">A5-74</strain>
    </source>
</reference>
<gene>
    <name evidence="1" type="ORF">ABLG96_13245</name>
</gene>